<dbReference type="InterPro" id="IPR000276">
    <property type="entry name" value="GPCR_Rhodpsn"/>
</dbReference>
<evidence type="ECO:0000256" key="5">
    <source>
        <dbReference type="ARBA" id="ARBA00022989"/>
    </source>
</evidence>
<keyword evidence="5 8" id="KW-1133">Transmembrane helix</keyword>
<evidence type="ECO:0000256" key="4">
    <source>
        <dbReference type="ARBA" id="ARBA00022692"/>
    </source>
</evidence>
<sequence>FKSPDKNSEDRSSNVRQVIKMLVLIVVIFVVCWGPIVVMDVLTAYHVIEEHSAGIAKHARTTFHLLAYFNSCINPLVYGFMSKHFRESFQKVMCRLCRGPPQRQLSVSQSRATSVRFKERSSVLTQLTTPVHHGV</sequence>
<dbReference type="Pfam" id="PF00001">
    <property type="entry name" value="7tm_1"/>
    <property type="match status" value="1"/>
</dbReference>
<protein>
    <recommendedName>
        <fullName evidence="9">G-protein coupled receptors family 1 profile domain-containing protein</fullName>
    </recommendedName>
</protein>
<evidence type="ECO:0000256" key="8">
    <source>
        <dbReference type="SAM" id="Phobius"/>
    </source>
</evidence>
<keyword evidence="6 8" id="KW-0472">Membrane</keyword>
<comment type="similarity">
    <text evidence="2">Belongs to the G-protein coupled receptor 1 family.</text>
</comment>
<organism evidence="10">
    <name type="scientific">Homalodisca liturata</name>
    <dbReference type="NCBI Taxonomy" id="320908"/>
    <lineage>
        <taxon>Eukaryota</taxon>
        <taxon>Metazoa</taxon>
        <taxon>Ecdysozoa</taxon>
        <taxon>Arthropoda</taxon>
        <taxon>Hexapoda</taxon>
        <taxon>Insecta</taxon>
        <taxon>Pterygota</taxon>
        <taxon>Neoptera</taxon>
        <taxon>Paraneoptera</taxon>
        <taxon>Hemiptera</taxon>
        <taxon>Auchenorrhyncha</taxon>
        <taxon>Membracoidea</taxon>
        <taxon>Cicadellidae</taxon>
        <taxon>Cicadellinae</taxon>
        <taxon>Proconiini</taxon>
        <taxon>Homalodisca</taxon>
    </lineage>
</organism>
<name>A0A1B6I1L2_9HEMI</name>
<comment type="subcellular location">
    <subcellularLocation>
        <location evidence="1">Cell membrane</location>
        <topology evidence="1">Multi-pass membrane protein</topology>
    </subcellularLocation>
</comment>
<keyword evidence="3" id="KW-1003">Cell membrane</keyword>
<keyword evidence="7" id="KW-0675">Receptor</keyword>
<dbReference type="PROSITE" id="PS50262">
    <property type="entry name" value="G_PROTEIN_RECEP_F1_2"/>
    <property type="match status" value="1"/>
</dbReference>
<evidence type="ECO:0000313" key="10">
    <source>
        <dbReference type="EMBL" id="JAS80813.1"/>
    </source>
</evidence>
<dbReference type="GO" id="GO:0004930">
    <property type="term" value="F:G protein-coupled receptor activity"/>
    <property type="evidence" value="ECO:0007669"/>
    <property type="project" value="InterPro"/>
</dbReference>
<evidence type="ECO:0000256" key="7">
    <source>
        <dbReference type="ARBA" id="ARBA00023170"/>
    </source>
</evidence>
<evidence type="ECO:0000256" key="3">
    <source>
        <dbReference type="ARBA" id="ARBA00022475"/>
    </source>
</evidence>
<evidence type="ECO:0000256" key="2">
    <source>
        <dbReference type="ARBA" id="ARBA00010663"/>
    </source>
</evidence>
<dbReference type="GO" id="GO:0032870">
    <property type="term" value="P:cellular response to hormone stimulus"/>
    <property type="evidence" value="ECO:0007669"/>
    <property type="project" value="TreeGrafter"/>
</dbReference>
<dbReference type="GO" id="GO:0042277">
    <property type="term" value="F:peptide binding"/>
    <property type="evidence" value="ECO:0007669"/>
    <property type="project" value="TreeGrafter"/>
</dbReference>
<dbReference type="Gene3D" id="1.20.1070.10">
    <property type="entry name" value="Rhodopsin 7-helix transmembrane proteins"/>
    <property type="match status" value="1"/>
</dbReference>
<feature type="transmembrane region" description="Helical" evidence="8">
    <location>
        <begin position="62"/>
        <end position="81"/>
    </location>
</feature>
<dbReference type="PRINTS" id="PR00237">
    <property type="entry name" value="GPCRRHODOPSN"/>
</dbReference>
<feature type="domain" description="G-protein coupled receptors family 1 profile" evidence="9">
    <location>
        <begin position="1"/>
        <end position="78"/>
    </location>
</feature>
<dbReference type="AlphaFoldDB" id="A0A1B6I1L2"/>
<feature type="transmembrane region" description="Helical" evidence="8">
    <location>
        <begin position="21"/>
        <end position="42"/>
    </location>
</feature>
<feature type="non-terminal residue" evidence="10">
    <location>
        <position position="1"/>
    </location>
</feature>
<proteinExistence type="inferred from homology"/>
<dbReference type="EMBL" id="GECU01026893">
    <property type="protein sequence ID" value="JAS80813.1"/>
    <property type="molecule type" value="Transcribed_RNA"/>
</dbReference>
<keyword evidence="4 8" id="KW-0812">Transmembrane</keyword>
<accession>A0A1B6I1L2</accession>
<dbReference type="PANTHER" id="PTHR24241">
    <property type="entry name" value="NEUROPEPTIDE RECEPTOR-RELATED G-PROTEIN COUPLED RECEPTOR"/>
    <property type="match status" value="1"/>
</dbReference>
<gene>
    <name evidence="10" type="ORF">g.12097</name>
</gene>
<evidence type="ECO:0000256" key="6">
    <source>
        <dbReference type="ARBA" id="ARBA00023136"/>
    </source>
</evidence>
<dbReference type="InterPro" id="IPR017452">
    <property type="entry name" value="GPCR_Rhodpsn_7TM"/>
</dbReference>
<evidence type="ECO:0000256" key="1">
    <source>
        <dbReference type="ARBA" id="ARBA00004651"/>
    </source>
</evidence>
<dbReference type="SUPFAM" id="SSF81321">
    <property type="entry name" value="Family A G protein-coupled receptor-like"/>
    <property type="match status" value="1"/>
</dbReference>
<evidence type="ECO:0000259" key="9">
    <source>
        <dbReference type="PROSITE" id="PS50262"/>
    </source>
</evidence>
<reference evidence="10" key="1">
    <citation type="submission" date="2015-11" db="EMBL/GenBank/DDBJ databases">
        <title>De novo transcriptome assembly of four potential Pierce s Disease insect vectors from Arizona vineyards.</title>
        <authorList>
            <person name="Tassone E.E."/>
        </authorList>
    </citation>
    <scope>NUCLEOTIDE SEQUENCE</scope>
</reference>
<dbReference type="PANTHER" id="PTHR24241:SF193">
    <property type="entry name" value="G-PROTEIN COUPLED RECEPTORS FAMILY 1 PROFILE DOMAIN-CONTAINING PROTEIN"/>
    <property type="match status" value="1"/>
</dbReference>
<dbReference type="GO" id="GO:0005886">
    <property type="term" value="C:plasma membrane"/>
    <property type="evidence" value="ECO:0007669"/>
    <property type="project" value="UniProtKB-SubCell"/>
</dbReference>